<evidence type="ECO:0000256" key="2">
    <source>
        <dbReference type="ARBA" id="ARBA00010147"/>
    </source>
</evidence>
<organism evidence="10 11">
    <name type="scientific">Mytilus galloprovincialis</name>
    <name type="common">Mediterranean mussel</name>
    <dbReference type="NCBI Taxonomy" id="29158"/>
    <lineage>
        <taxon>Eukaryota</taxon>
        <taxon>Metazoa</taxon>
        <taxon>Spiralia</taxon>
        <taxon>Lophotrochozoa</taxon>
        <taxon>Mollusca</taxon>
        <taxon>Bivalvia</taxon>
        <taxon>Autobranchia</taxon>
        <taxon>Pteriomorphia</taxon>
        <taxon>Mytilida</taxon>
        <taxon>Mytiloidea</taxon>
        <taxon>Mytilidae</taxon>
        <taxon>Mytilinae</taxon>
        <taxon>Mytilus</taxon>
    </lineage>
</organism>
<gene>
    <name evidence="10" type="ORF">MGAL_10B084333</name>
</gene>
<evidence type="ECO:0000259" key="9">
    <source>
        <dbReference type="SMART" id="SM00607"/>
    </source>
</evidence>
<dbReference type="InterPro" id="IPR008979">
    <property type="entry name" value="Galactose-bd-like_sf"/>
</dbReference>
<dbReference type="Proteomes" id="UP000596742">
    <property type="component" value="Unassembled WGS sequence"/>
</dbReference>
<feature type="domain" description="Fucolectin tachylectin-4 pentraxin-1" evidence="9">
    <location>
        <begin position="158"/>
        <end position="294"/>
    </location>
</feature>
<dbReference type="GO" id="GO:0001868">
    <property type="term" value="P:regulation of complement activation, lectin pathway"/>
    <property type="evidence" value="ECO:0007669"/>
    <property type="project" value="UniProtKB-ARBA"/>
</dbReference>
<evidence type="ECO:0000313" key="10">
    <source>
        <dbReference type="EMBL" id="VDI77381.1"/>
    </source>
</evidence>
<evidence type="ECO:0000256" key="5">
    <source>
        <dbReference type="ARBA" id="ARBA00022734"/>
    </source>
</evidence>
<evidence type="ECO:0000256" key="3">
    <source>
        <dbReference type="ARBA" id="ARBA00011233"/>
    </source>
</evidence>
<proteinExistence type="inferred from homology"/>
<evidence type="ECO:0000313" key="11">
    <source>
        <dbReference type="Proteomes" id="UP000596742"/>
    </source>
</evidence>
<dbReference type="GO" id="GO:0010185">
    <property type="term" value="P:regulation of cellular defense response"/>
    <property type="evidence" value="ECO:0007669"/>
    <property type="project" value="UniProtKB-ARBA"/>
</dbReference>
<comment type="similarity">
    <text evidence="2">Belongs to the fucolectin family.</text>
</comment>
<evidence type="ECO:0000256" key="7">
    <source>
        <dbReference type="ARBA" id="ARBA00023157"/>
    </source>
</evidence>
<keyword evidence="6" id="KW-0106">Calcium</keyword>
<dbReference type="Gene3D" id="2.60.120.260">
    <property type="entry name" value="Galactose-binding domain-like"/>
    <property type="match status" value="1"/>
</dbReference>
<accession>A0A8B6HDH2</accession>
<comment type="function">
    <text evidence="1">Acts as a defensive agent. Recognizes blood group fucosylated oligosaccharides including A, B, H and Lewis B-type antigens. Does not recognize Lewis A antigen and has low affinity for monovalent haptens.</text>
</comment>
<dbReference type="EMBL" id="UYJE01009835">
    <property type="protein sequence ID" value="VDI77381.1"/>
    <property type="molecule type" value="Genomic_DNA"/>
</dbReference>
<comment type="subunit">
    <text evidence="3">Homotrimer.</text>
</comment>
<comment type="caution">
    <text evidence="10">The sequence shown here is derived from an EMBL/GenBank/DDBJ whole genome shotgun (WGS) entry which is preliminary data.</text>
</comment>
<evidence type="ECO:0000256" key="6">
    <source>
        <dbReference type="ARBA" id="ARBA00022837"/>
    </source>
</evidence>
<keyword evidence="11" id="KW-1185">Reference proteome</keyword>
<dbReference type="OrthoDB" id="6159727at2759"/>
<dbReference type="SUPFAM" id="SSF49785">
    <property type="entry name" value="Galactose-binding domain-like"/>
    <property type="match status" value="1"/>
</dbReference>
<sequence>MMIVRERFTILLFCLTYTMHMFDAKSCKGRSCDLRMPLLDNMKAPLVAELDVSEVNRELKQFIEISINSTYNENIEEMITKHLGLLKSMMLKEYSDEQNRTKRMYDIQIVNMMDSFKARQDNLQKEFKEYLKKEFVDFQESTDEWKNNITQTLLGKSIIEVSLHGKHTEQSSEYIKISFPASNAIDGDLSTFSHTSSQTNPFWILDLGTVYTVKMIEVFARTDCCGNYIHDMDITVGATTNNMTLCTHYNGPASTKEQLVLKCKKLVDGRFVKLSISAKTATMALAEVKVFAFV</sequence>
<reference evidence="10" key="1">
    <citation type="submission" date="2018-11" db="EMBL/GenBank/DDBJ databases">
        <authorList>
            <person name="Alioto T."/>
            <person name="Alioto T."/>
        </authorList>
    </citation>
    <scope>NUCLEOTIDE SEQUENCE</scope>
</reference>
<evidence type="ECO:0000256" key="4">
    <source>
        <dbReference type="ARBA" id="ARBA00022723"/>
    </source>
</evidence>
<dbReference type="SMART" id="SM00607">
    <property type="entry name" value="FTP"/>
    <property type="match status" value="1"/>
</dbReference>
<protein>
    <recommendedName>
        <fullName evidence="9">Fucolectin tachylectin-4 pentraxin-1 domain-containing protein</fullName>
    </recommendedName>
</protein>
<dbReference type="Pfam" id="PF22633">
    <property type="entry name" value="F5_F8_type_C_2"/>
    <property type="match status" value="1"/>
</dbReference>
<dbReference type="GO" id="GO:0046872">
    <property type="term" value="F:metal ion binding"/>
    <property type="evidence" value="ECO:0007669"/>
    <property type="project" value="UniProtKB-KW"/>
</dbReference>
<name>A0A8B6HDH2_MYTGA</name>
<keyword evidence="4" id="KW-0479">Metal-binding</keyword>
<dbReference type="GO" id="GO:0042806">
    <property type="term" value="F:fucose binding"/>
    <property type="evidence" value="ECO:0007669"/>
    <property type="project" value="UniProtKB-ARBA"/>
</dbReference>
<dbReference type="PANTHER" id="PTHR45713">
    <property type="entry name" value="FTP DOMAIN-CONTAINING PROTEIN"/>
    <property type="match status" value="1"/>
</dbReference>
<feature type="signal peptide" evidence="8">
    <location>
        <begin position="1"/>
        <end position="24"/>
    </location>
</feature>
<evidence type="ECO:0000256" key="8">
    <source>
        <dbReference type="SAM" id="SignalP"/>
    </source>
</evidence>
<dbReference type="InterPro" id="IPR006585">
    <property type="entry name" value="FTP1"/>
</dbReference>
<dbReference type="AlphaFoldDB" id="A0A8B6HDH2"/>
<keyword evidence="8" id="KW-0732">Signal</keyword>
<keyword evidence="5" id="KW-0430">Lectin</keyword>
<keyword evidence="7" id="KW-1015">Disulfide bond</keyword>
<feature type="chain" id="PRO_5032988317" description="Fucolectin tachylectin-4 pentraxin-1 domain-containing protein" evidence="8">
    <location>
        <begin position="25"/>
        <end position="294"/>
    </location>
</feature>
<dbReference type="InterPro" id="IPR051941">
    <property type="entry name" value="BG_Antigen-Binding_Lectin"/>
</dbReference>
<dbReference type="PANTHER" id="PTHR45713:SF6">
    <property type="entry name" value="F5_8 TYPE C DOMAIN-CONTAINING PROTEIN"/>
    <property type="match status" value="1"/>
</dbReference>
<evidence type="ECO:0000256" key="1">
    <source>
        <dbReference type="ARBA" id="ARBA00002219"/>
    </source>
</evidence>